<evidence type="ECO:0000256" key="2">
    <source>
        <dbReference type="ARBA" id="ARBA00022692"/>
    </source>
</evidence>
<reference evidence="6 7" key="1">
    <citation type="submission" date="2022-03" db="EMBL/GenBank/DDBJ databases">
        <title>Pseudonocardia alaer sp. nov., a novel actinomycete isolated from reed forest soil.</title>
        <authorList>
            <person name="Wang L."/>
        </authorList>
    </citation>
    <scope>NUCLEOTIDE SEQUENCE [LARGE SCALE GENOMIC DNA]</scope>
    <source>
        <strain evidence="6 7">Y-16303</strain>
    </source>
</reference>
<accession>A0ABS9TQ71</accession>
<comment type="subcellular location">
    <subcellularLocation>
        <location evidence="1">Membrane</location>
        <topology evidence="1">Multi-pass membrane protein</topology>
    </subcellularLocation>
</comment>
<organism evidence="6 7">
    <name type="scientific">Pseudonocardia alaniniphila</name>
    <dbReference type="NCBI Taxonomy" id="75291"/>
    <lineage>
        <taxon>Bacteria</taxon>
        <taxon>Bacillati</taxon>
        <taxon>Actinomycetota</taxon>
        <taxon>Actinomycetes</taxon>
        <taxon>Pseudonocardiales</taxon>
        <taxon>Pseudonocardiaceae</taxon>
        <taxon>Pseudonocardia</taxon>
    </lineage>
</organism>
<dbReference type="InterPro" id="IPR032808">
    <property type="entry name" value="DoxX"/>
</dbReference>
<keyword evidence="3 5" id="KW-1133">Transmembrane helix</keyword>
<feature type="transmembrane region" description="Helical" evidence="5">
    <location>
        <begin position="17"/>
        <end position="36"/>
    </location>
</feature>
<evidence type="ECO:0000256" key="4">
    <source>
        <dbReference type="ARBA" id="ARBA00023136"/>
    </source>
</evidence>
<keyword evidence="4 5" id="KW-0472">Membrane</keyword>
<protein>
    <submittedName>
        <fullName evidence="6">DoxX family protein</fullName>
    </submittedName>
</protein>
<evidence type="ECO:0000256" key="5">
    <source>
        <dbReference type="SAM" id="Phobius"/>
    </source>
</evidence>
<gene>
    <name evidence="6" type="ORF">MMF94_33725</name>
</gene>
<evidence type="ECO:0000313" key="6">
    <source>
        <dbReference type="EMBL" id="MCH6170690.1"/>
    </source>
</evidence>
<name>A0ABS9TQ71_9PSEU</name>
<comment type="caution">
    <text evidence="6">The sequence shown here is derived from an EMBL/GenBank/DDBJ whole genome shotgun (WGS) entry which is preliminary data.</text>
</comment>
<feature type="transmembrane region" description="Helical" evidence="5">
    <location>
        <begin position="56"/>
        <end position="74"/>
    </location>
</feature>
<evidence type="ECO:0000313" key="7">
    <source>
        <dbReference type="Proteomes" id="UP001299970"/>
    </source>
</evidence>
<evidence type="ECO:0000256" key="1">
    <source>
        <dbReference type="ARBA" id="ARBA00004141"/>
    </source>
</evidence>
<dbReference type="Proteomes" id="UP001299970">
    <property type="component" value="Unassembled WGS sequence"/>
</dbReference>
<proteinExistence type="predicted"/>
<dbReference type="EMBL" id="JAKXMK010000035">
    <property type="protein sequence ID" value="MCH6170690.1"/>
    <property type="molecule type" value="Genomic_DNA"/>
</dbReference>
<keyword evidence="2 5" id="KW-0812">Transmembrane</keyword>
<dbReference type="RefSeq" id="WP_241041493.1">
    <property type="nucleotide sequence ID" value="NZ_BAAAJF010000060.1"/>
</dbReference>
<sequence>MTTSAPAASLGRTTHRVLWGLQIVIGLFFVIASAIPKFYGDPFAVWLFEQIGAGQWFRFLVGVLELAGGIGLLIPRLAAPAAIGLMGLMIGAAFTQAVVLGAPAGMVTPAILFVLLAPIAWGRREQLSALLSSRTR</sequence>
<keyword evidence="7" id="KW-1185">Reference proteome</keyword>
<dbReference type="Pfam" id="PF13564">
    <property type="entry name" value="DoxX_2"/>
    <property type="match status" value="1"/>
</dbReference>
<feature type="transmembrane region" description="Helical" evidence="5">
    <location>
        <begin position="106"/>
        <end position="122"/>
    </location>
</feature>
<evidence type="ECO:0000256" key="3">
    <source>
        <dbReference type="ARBA" id="ARBA00022989"/>
    </source>
</evidence>